<dbReference type="AlphaFoldDB" id="A0A6G4XZ08"/>
<keyword evidence="2" id="KW-0812">Transmembrane</keyword>
<evidence type="ECO:0000259" key="4">
    <source>
        <dbReference type="Pfam" id="PF04892"/>
    </source>
</evidence>
<feature type="transmembrane region" description="Helical" evidence="2">
    <location>
        <begin position="80"/>
        <end position="100"/>
    </location>
</feature>
<feature type="transmembrane region" description="Helical" evidence="2">
    <location>
        <begin position="112"/>
        <end position="131"/>
    </location>
</feature>
<dbReference type="EMBL" id="JAAKZW010000495">
    <property type="protein sequence ID" value="NGO81924.1"/>
    <property type="molecule type" value="Genomic_DNA"/>
</dbReference>
<gene>
    <name evidence="5" type="ORF">G6045_40735</name>
</gene>
<dbReference type="PANTHER" id="PTHR36834:SF1">
    <property type="entry name" value="INTEGRAL MEMBRANE PROTEIN"/>
    <property type="match status" value="1"/>
</dbReference>
<feature type="chain" id="PRO_5039517978" evidence="3">
    <location>
        <begin position="17"/>
        <end position="207"/>
    </location>
</feature>
<keyword evidence="2" id="KW-0472">Membrane</keyword>
<accession>A0A6G4XZ08</accession>
<evidence type="ECO:0000256" key="3">
    <source>
        <dbReference type="SAM" id="SignalP"/>
    </source>
</evidence>
<evidence type="ECO:0000313" key="6">
    <source>
        <dbReference type="Proteomes" id="UP000481109"/>
    </source>
</evidence>
<dbReference type="InterPro" id="IPR053150">
    <property type="entry name" value="Teicoplanin_resist-assoc"/>
</dbReference>
<proteinExistence type="predicted"/>
<feature type="transmembrane region" description="Helical" evidence="2">
    <location>
        <begin position="56"/>
        <end position="73"/>
    </location>
</feature>
<keyword evidence="6" id="KW-1185">Reference proteome</keyword>
<sequence length="207" mass="22829">MLLACAAMVAFGVVLARLTLQPSSASVPLTHTNLRPGDSIRDYLSQPAFRDTVKQLGGNIMLGVPFGVLLPVIAPKARGVLRVLAATTLVMLCVEVVQGLVITGRAFDIDDVLLNTSGALLGYLLIGRRLSRSIHPPRRRRFWWYGRPPESRDTDTDTDTDTGTRTKAGRRPRTKADAGRRPRTKASASREKAGRPRTMTTWLRRKE</sequence>
<feature type="domain" description="VanZ-like" evidence="4">
    <location>
        <begin position="11"/>
        <end position="126"/>
    </location>
</feature>
<organism evidence="5 6">
    <name type="scientific">Streptomyces mesophilus</name>
    <dbReference type="NCBI Taxonomy" id="1775132"/>
    <lineage>
        <taxon>Bacteria</taxon>
        <taxon>Bacillati</taxon>
        <taxon>Actinomycetota</taxon>
        <taxon>Actinomycetes</taxon>
        <taxon>Kitasatosporales</taxon>
        <taxon>Streptomycetaceae</taxon>
        <taxon>Streptomyces</taxon>
    </lineage>
</organism>
<feature type="signal peptide" evidence="3">
    <location>
        <begin position="1"/>
        <end position="16"/>
    </location>
</feature>
<feature type="region of interest" description="Disordered" evidence="1">
    <location>
        <begin position="145"/>
        <end position="207"/>
    </location>
</feature>
<dbReference type="PANTHER" id="PTHR36834">
    <property type="entry name" value="MEMBRANE PROTEIN-RELATED"/>
    <property type="match status" value="1"/>
</dbReference>
<keyword evidence="3" id="KW-0732">Signal</keyword>
<name>A0A6G4XZ08_9ACTN</name>
<evidence type="ECO:0000256" key="2">
    <source>
        <dbReference type="SAM" id="Phobius"/>
    </source>
</evidence>
<comment type="caution">
    <text evidence="5">The sequence shown here is derived from an EMBL/GenBank/DDBJ whole genome shotgun (WGS) entry which is preliminary data.</text>
</comment>
<dbReference type="Pfam" id="PF04892">
    <property type="entry name" value="VanZ"/>
    <property type="match status" value="1"/>
</dbReference>
<dbReference type="InterPro" id="IPR006976">
    <property type="entry name" value="VanZ-like"/>
</dbReference>
<evidence type="ECO:0000313" key="5">
    <source>
        <dbReference type="EMBL" id="NGO81924.1"/>
    </source>
</evidence>
<reference evidence="5 6" key="1">
    <citation type="submission" date="2020-02" db="EMBL/GenBank/DDBJ databases">
        <title>Whole-genome analyses of novel actinobacteria.</title>
        <authorList>
            <person name="Sahin N."/>
            <person name="Tokatli A."/>
        </authorList>
    </citation>
    <scope>NUCLEOTIDE SEQUENCE [LARGE SCALE GENOMIC DNA]</scope>
    <source>
        <strain evidence="5 6">YC504</strain>
    </source>
</reference>
<evidence type="ECO:0000256" key="1">
    <source>
        <dbReference type="SAM" id="MobiDB-lite"/>
    </source>
</evidence>
<dbReference type="Proteomes" id="UP000481109">
    <property type="component" value="Unassembled WGS sequence"/>
</dbReference>
<keyword evidence="2" id="KW-1133">Transmembrane helix</keyword>
<protein>
    <submittedName>
        <fullName evidence="5">VanZ family protein</fullName>
    </submittedName>
</protein>